<keyword evidence="6 7" id="KW-0326">Glycosidase</keyword>
<dbReference type="GO" id="GO:0031640">
    <property type="term" value="P:killing of cells of another organism"/>
    <property type="evidence" value="ECO:0007669"/>
    <property type="project" value="UniProtKB-KW"/>
</dbReference>
<evidence type="ECO:0000256" key="2">
    <source>
        <dbReference type="ARBA" id="ARBA00022529"/>
    </source>
</evidence>
<dbReference type="InterPro" id="IPR023347">
    <property type="entry name" value="Lysozyme_dom_sf"/>
</dbReference>
<dbReference type="GO" id="GO:0042742">
    <property type="term" value="P:defense response to bacterium"/>
    <property type="evidence" value="ECO:0007669"/>
    <property type="project" value="UniProtKB-KW"/>
</dbReference>
<dbReference type="Gene3D" id="1.10.530.40">
    <property type="match status" value="1"/>
</dbReference>
<dbReference type="EMBL" id="LR134492">
    <property type="protein sequence ID" value="VEI72911.1"/>
    <property type="molecule type" value="Genomic_DNA"/>
</dbReference>
<gene>
    <name evidence="8" type="ORF">NCTC13193_03883</name>
</gene>
<dbReference type="Pfam" id="PF00959">
    <property type="entry name" value="Phage_lysozyme"/>
    <property type="match status" value="1"/>
</dbReference>
<dbReference type="PANTHER" id="PTHR38107:SF3">
    <property type="entry name" value="LYSOZYME RRRD-RELATED"/>
    <property type="match status" value="1"/>
</dbReference>
<keyword evidence="5" id="KW-1035">Host cytoplasm</keyword>
<dbReference type="InterPro" id="IPR023346">
    <property type="entry name" value="Lysozyme-like_dom_sf"/>
</dbReference>
<dbReference type="RefSeq" id="WP_141132575.1">
    <property type="nucleotide sequence ID" value="NZ_CAMISM010000014.1"/>
</dbReference>
<sequence length="147" mass="16026">MNNLKTSQRGIALIKSFESLELKAYPDPGTGGKPFTIGWGHTKGVKPGDRITEQQAETFLAEDLAVFELTVNSAVKVPVTQNQFDALVSLAFNIGGANFAGSTLVKKLNAGDPRGAADQFLRWKFADGKEMRGLVRRRAAERELFLS</sequence>
<keyword evidence="4 7" id="KW-0378">Hydrolase</keyword>
<evidence type="ECO:0000256" key="1">
    <source>
        <dbReference type="ARBA" id="ARBA00000632"/>
    </source>
</evidence>
<dbReference type="SUPFAM" id="SSF53955">
    <property type="entry name" value="Lysozyme-like"/>
    <property type="match status" value="1"/>
</dbReference>
<evidence type="ECO:0000256" key="7">
    <source>
        <dbReference type="RuleBase" id="RU003788"/>
    </source>
</evidence>
<keyword evidence="2 7" id="KW-0929">Antimicrobial</keyword>
<name>A0A3S4X7R2_SERFO</name>
<dbReference type="GO" id="GO:0016998">
    <property type="term" value="P:cell wall macromolecule catabolic process"/>
    <property type="evidence" value="ECO:0007669"/>
    <property type="project" value="InterPro"/>
</dbReference>
<dbReference type="Proteomes" id="UP000270487">
    <property type="component" value="Chromosome"/>
</dbReference>
<accession>A0A3S4X7R2</accession>
<dbReference type="GO" id="GO:0003796">
    <property type="term" value="F:lysozyme activity"/>
    <property type="evidence" value="ECO:0007669"/>
    <property type="project" value="UniProtKB-EC"/>
</dbReference>
<evidence type="ECO:0000256" key="3">
    <source>
        <dbReference type="ARBA" id="ARBA00022638"/>
    </source>
</evidence>
<organism evidence="8 9">
    <name type="scientific">Serratia fonticola</name>
    <dbReference type="NCBI Taxonomy" id="47917"/>
    <lineage>
        <taxon>Bacteria</taxon>
        <taxon>Pseudomonadati</taxon>
        <taxon>Pseudomonadota</taxon>
        <taxon>Gammaproteobacteria</taxon>
        <taxon>Enterobacterales</taxon>
        <taxon>Yersiniaceae</taxon>
        <taxon>Serratia</taxon>
    </lineage>
</organism>
<evidence type="ECO:0000256" key="6">
    <source>
        <dbReference type="ARBA" id="ARBA00023295"/>
    </source>
</evidence>
<evidence type="ECO:0000256" key="5">
    <source>
        <dbReference type="ARBA" id="ARBA00023200"/>
    </source>
</evidence>
<dbReference type="CDD" id="cd00737">
    <property type="entry name" value="lyz_endolysin_autolysin"/>
    <property type="match status" value="1"/>
</dbReference>
<dbReference type="GO" id="GO:0009253">
    <property type="term" value="P:peptidoglycan catabolic process"/>
    <property type="evidence" value="ECO:0007669"/>
    <property type="project" value="InterPro"/>
</dbReference>
<dbReference type="InterPro" id="IPR002196">
    <property type="entry name" value="Glyco_hydro_24"/>
</dbReference>
<dbReference type="InterPro" id="IPR034690">
    <property type="entry name" value="Endolysin_T4_type"/>
</dbReference>
<comment type="similarity">
    <text evidence="7">Belongs to the glycosyl hydrolase 24 family.</text>
</comment>
<protein>
    <recommendedName>
        <fullName evidence="7">Lysozyme</fullName>
        <ecNumber evidence="7">3.2.1.17</ecNumber>
    </recommendedName>
</protein>
<evidence type="ECO:0000256" key="4">
    <source>
        <dbReference type="ARBA" id="ARBA00022801"/>
    </source>
</evidence>
<comment type="catalytic activity">
    <reaction evidence="1 7">
        <text>Hydrolysis of (1-&gt;4)-beta-linkages between N-acetylmuramic acid and N-acetyl-D-glucosamine residues in a peptidoglycan and between N-acetyl-D-glucosamine residues in chitodextrins.</text>
        <dbReference type="EC" id="3.2.1.17"/>
    </reaction>
</comment>
<dbReference type="PANTHER" id="PTHR38107">
    <property type="match status" value="1"/>
</dbReference>
<dbReference type="EC" id="3.2.1.17" evidence="7"/>
<dbReference type="AlphaFoldDB" id="A0A3S4X7R2"/>
<reference evidence="8 9" key="1">
    <citation type="submission" date="2018-12" db="EMBL/GenBank/DDBJ databases">
        <authorList>
            <consortium name="Pathogen Informatics"/>
        </authorList>
    </citation>
    <scope>NUCLEOTIDE SEQUENCE [LARGE SCALE GENOMIC DNA]</scope>
    <source>
        <strain evidence="8 9">NCTC13193</strain>
    </source>
</reference>
<dbReference type="InterPro" id="IPR033907">
    <property type="entry name" value="Endolysin_autolysin"/>
</dbReference>
<evidence type="ECO:0000313" key="8">
    <source>
        <dbReference type="EMBL" id="VEI72911.1"/>
    </source>
</evidence>
<dbReference type="InterPro" id="IPR051018">
    <property type="entry name" value="Bacteriophage_GH24"/>
</dbReference>
<proteinExistence type="inferred from homology"/>
<evidence type="ECO:0000313" key="9">
    <source>
        <dbReference type="Proteomes" id="UP000270487"/>
    </source>
</evidence>
<keyword evidence="3 7" id="KW-0081">Bacteriolytic enzyme</keyword>
<dbReference type="HAMAP" id="MF_04110">
    <property type="entry name" value="ENDOLYSIN_T4"/>
    <property type="match status" value="1"/>
</dbReference>